<name>A0ACB9FMA1_ARCLA</name>
<protein>
    <submittedName>
        <fullName evidence="1">Uncharacterized protein</fullName>
    </submittedName>
</protein>
<gene>
    <name evidence="1" type="ORF">L6452_03153</name>
</gene>
<organism evidence="1 2">
    <name type="scientific">Arctium lappa</name>
    <name type="common">Greater burdock</name>
    <name type="synonym">Lappa major</name>
    <dbReference type="NCBI Taxonomy" id="4217"/>
    <lineage>
        <taxon>Eukaryota</taxon>
        <taxon>Viridiplantae</taxon>
        <taxon>Streptophyta</taxon>
        <taxon>Embryophyta</taxon>
        <taxon>Tracheophyta</taxon>
        <taxon>Spermatophyta</taxon>
        <taxon>Magnoliopsida</taxon>
        <taxon>eudicotyledons</taxon>
        <taxon>Gunneridae</taxon>
        <taxon>Pentapetalae</taxon>
        <taxon>asterids</taxon>
        <taxon>campanulids</taxon>
        <taxon>Asterales</taxon>
        <taxon>Asteraceae</taxon>
        <taxon>Carduoideae</taxon>
        <taxon>Cardueae</taxon>
        <taxon>Arctiinae</taxon>
        <taxon>Arctium</taxon>
    </lineage>
</organism>
<proteinExistence type="predicted"/>
<reference evidence="1 2" key="2">
    <citation type="journal article" date="2022" name="Mol. Ecol. Resour.">
        <title>The genomes of chicory, endive, great burdock and yacon provide insights into Asteraceae paleo-polyploidization history and plant inulin production.</title>
        <authorList>
            <person name="Fan W."/>
            <person name="Wang S."/>
            <person name="Wang H."/>
            <person name="Wang A."/>
            <person name="Jiang F."/>
            <person name="Liu H."/>
            <person name="Zhao H."/>
            <person name="Xu D."/>
            <person name="Zhang Y."/>
        </authorList>
    </citation>
    <scope>NUCLEOTIDE SEQUENCE [LARGE SCALE GENOMIC DNA]</scope>
    <source>
        <strain evidence="2">cv. Niubang</strain>
    </source>
</reference>
<sequence>MTFNKLVGFLEILKTSIKIMSKNGKLVLMVTLIYLIISSLFVFFNISTLKPIIFDFATKVIELPYLDSQGPFFYQVLSSIQKDVKTLVGVELAFILAFIVTSIFVQAAIILLTGISYKDKKIFLKDLITRVLQVLTRLFITSFHVTLLKVGFLIFGSMLLIFPTVMISMHKIVLEMTIWVLAILVACLFLYFSVVWDLSLVVSVLEECSGIEALGKAERLVKGKKLEGFLVFLLLNLLSFVLFQVLAKMNVVKQSELTQAFLELFQTSCICLLGIFGFQAYTVLYLECKKNRGEEIEMQGSVEYSRISGIPLDEDLP</sequence>
<evidence type="ECO:0000313" key="2">
    <source>
        <dbReference type="Proteomes" id="UP001055879"/>
    </source>
</evidence>
<dbReference type="Proteomes" id="UP001055879">
    <property type="component" value="Linkage Group LG01"/>
</dbReference>
<comment type="caution">
    <text evidence="1">The sequence shown here is derived from an EMBL/GenBank/DDBJ whole genome shotgun (WGS) entry which is preliminary data.</text>
</comment>
<reference evidence="2" key="1">
    <citation type="journal article" date="2022" name="Mol. Ecol. Resour.">
        <title>The genomes of chicory, endive, great burdock and yacon provide insights into Asteraceae palaeo-polyploidization history and plant inulin production.</title>
        <authorList>
            <person name="Fan W."/>
            <person name="Wang S."/>
            <person name="Wang H."/>
            <person name="Wang A."/>
            <person name="Jiang F."/>
            <person name="Liu H."/>
            <person name="Zhao H."/>
            <person name="Xu D."/>
            <person name="Zhang Y."/>
        </authorList>
    </citation>
    <scope>NUCLEOTIDE SEQUENCE [LARGE SCALE GENOMIC DNA]</scope>
    <source>
        <strain evidence="2">cv. Niubang</strain>
    </source>
</reference>
<dbReference type="EMBL" id="CM042047">
    <property type="protein sequence ID" value="KAI3771980.1"/>
    <property type="molecule type" value="Genomic_DNA"/>
</dbReference>
<keyword evidence="2" id="KW-1185">Reference proteome</keyword>
<accession>A0ACB9FMA1</accession>
<evidence type="ECO:0000313" key="1">
    <source>
        <dbReference type="EMBL" id="KAI3771980.1"/>
    </source>
</evidence>